<dbReference type="CDD" id="cd12797">
    <property type="entry name" value="M23_peptidase"/>
    <property type="match status" value="1"/>
</dbReference>
<accession>A0A0B8N8D2</accession>
<dbReference type="GO" id="GO:0004222">
    <property type="term" value="F:metalloendopeptidase activity"/>
    <property type="evidence" value="ECO:0007669"/>
    <property type="project" value="TreeGrafter"/>
</dbReference>
<reference evidence="4 7" key="3">
    <citation type="submission" date="2016-10" db="EMBL/GenBank/DDBJ databases">
        <title>Genome sequence of Nocardia seriolae strain EM150506, isolated from Anguila japonica.</title>
        <authorList>
            <person name="Han H.-J."/>
        </authorList>
    </citation>
    <scope>NUCLEOTIDE SEQUENCE [LARGE SCALE GENOMIC DNA]</scope>
    <source>
        <strain evidence="4 7">EM150506</strain>
    </source>
</reference>
<dbReference type="AlphaFoldDB" id="A0A0B8N8D2"/>
<keyword evidence="1 2" id="KW-0732">Signal</keyword>
<reference evidence="5 6" key="2">
    <citation type="journal article" date="2016" name="Genome Announc.">
        <title>Draft Genome Sequence of Erythromycin- and Oxytetracycline-Sensitive Nocardia seriolae Strain U-1 (NBRC 110359).</title>
        <authorList>
            <person name="Imajoh M."/>
            <person name="Sukeda M."/>
            <person name="Shimizu M."/>
            <person name="Yamane J."/>
            <person name="Ohnishi K."/>
            <person name="Oshima S."/>
        </authorList>
    </citation>
    <scope>NUCLEOTIDE SEQUENCE [LARGE SCALE GENOMIC DNA]</scope>
    <source>
        <strain evidence="5 6">U-1</strain>
    </source>
</reference>
<dbReference type="Proteomes" id="UP000180166">
    <property type="component" value="Chromosome"/>
</dbReference>
<dbReference type="Proteomes" id="UP000037179">
    <property type="component" value="Unassembled WGS sequence"/>
</dbReference>
<evidence type="ECO:0000313" key="6">
    <source>
        <dbReference type="Proteomes" id="UP000037179"/>
    </source>
</evidence>
<dbReference type="SUPFAM" id="SSF51261">
    <property type="entry name" value="Duplicated hybrid motif"/>
    <property type="match status" value="1"/>
</dbReference>
<feature type="chain" id="PRO_5014509404" evidence="2">
    <location>
        <begin position="26"/>
        <end position="173"/>
    </location>
</feature>
<proteinExistence type="predicted"/>
<organism evidence="5 6">
    <name type="scientific">Nocardia seriolae</name>
    <dbReference type="NCBI Taxonomy" id="37332"/>
    <lineage>
        <taxon>Bacteria</taxon>
        <taxon>Bacillati</taxon>
        <taxon>Actinomycetota</taxon>
        <taxon>Actinomycetes</taxon>
        <taxon>Mycobacteriales</taxon>
        <taxon>Nocardiaceae</taxon>
        <taxon>Nocardia</taxon>
    </lineage>
</organism>
<dbReference type="EMBL" id="CP017839">
    <property type="protein sequence ID" value="APB00454.1"/>
    <property type="molecule type" value="Genomic_DNA"/>
</dbReference>
<evidence type="ECO:0000313" key="7">
    <source>
        <dbReference type="Proteomes" id="UP000180166"/>
    </source>
</evidence>
<evidence type="ECO:0000313" key="5">
    <source>
        <dbReference type="EMBL" id="GAP27002.1"/>
    </source>
</evidence>
<evidence type="ECO:0000259" key="3">
    <source>
        <dbReference type="Pfam" id="PF01551"/>
    </source>
</evidence>
<evidence type="ECO:0000313" key="4">
    <source>
        <dbReference type="EMBL" id="APB00454.1"/>
    </source>
</evidence>
<name>A0A0B8N8D2_9NOCA</name>
<feature type="signal peptide" evidence="2">
    <location>
        <begin position="1"/>
        <end position="25"/>
    </location>
</feature>
<dbReference type="Gene3D" id="2.70.70.10">
    <property type="entry name" value="Glucose Permease (Domain IIA)"/>
    <property type="match status" value="1"/>
</dbReference>
<dbReference type="InterPro" id="IPR011055">
    <property type="entry name" value="Dup_hybrid_motif"/>
</dbReference>
<dbReference type="GeneID" id="93373691"/>
<dbReference type="KEGG" id="nsr:NS506_06418"/>
<dbReference type="PANTHER" id="PTHR21666">
    <property type="entry name" value="PEPTIDASE-RELATED"/>
    <property type="match status" value="1"/>
</dbReference>
<gene>
    <name evidence="4" type="ORF">NS506_06418</name>
    <name evidence="5" type="ORF">NSK11_contig00012-0037</name>
</gene>
<dbReference type="OrthoDB" id="5245088at2"/>
<evidence type="ECO:0000256" key="2">
    <source>
        <dbReference type="SAM" id="SignalP"/>
    </source>
</evidence>
<sequence>MTTSIGRPAALSVCVHAVLCTVVSAAPGTAAPIGDFDWPLSPRPAVARPFDNPEFDWLPDHRGVDLAGDAGQSVLAAGDGTVVFTGSVAGKPVISLDHPGGLRTTYEPVAASVPVGRRVIRGSPIGTVEPGHRPCSPCLHWGVRRDREYLDPLGLIRHTPIRLKPLAPESPHA</sequence>
<reference evidence="6" key="1">
    <citation type="submission" date="2015-07" db="EMBL/GenBank/DDBJ databases">
        <title>Nocardia seriolae U-1 whole genome shotgun sequence.</title>
        <authorList>
            <person name="Imajoh M."/>
            <person name="Fukumoto Y."/>
            <person name="Sukeda M."/>
            <person name="Yamane J."/>
            <person name="Yamasaki K."/>
            <person name="Shimizu M."/>
            <person name="Ohnishi K."/>
            <person name="Oshima S."/>
        </authorList>
    </citation>
    <scope>NUCLEOTIDE SEQUENCE [LARGE SCALE GENOMIC DNA]</scope>
    <source>
        <strain evidence="6">U-1</strain>
    </source>
</reference>
<dbReference type="EMBL" id="BBYQ01000012">
    <property type="protein sequence ID" value="GAP27002.1"/>
    <property type="molecule type" value="Genomic_DNA"/>
</dbReference>
<dbReference type="InterPro" id="IPR016047">
    <property type="entry name" value="M23ase_b-sheet_dom"/>
</dbReference>
<dbReference type="InterPro" id="IPR050570">
    <property type="entry name" value="Cell_wall_metabolism_enzyme"/>
</dbReference>
<dbReference type="Pfam" id="PF01551">
    <property type="entry name" value="Peptidase_M23"/>
    <property type="match status" value="1"/>
</dbReference>
<dbReference type="RefSeq" id="WP_052086037.1">
    <property type="nucleotide sequence ID" value="NZ_AP017900.1"/>
</dbReference>
<protein>
    <submittedName>
        <fullName evidence="5">Peptidase</fullName>
    </submittedName>
</protein>
<dbReference type="PANTHER" id="PTHR21666:SF289">
    <property type="entry name" value="L-ALA--D-GLU ENDOPEPTIDASE"/>
    <property type="match status" value="1"/>
</dbReference>
<evidence type="ECO:0000256" key="1">
    <source>
        <dbReference type="ARBA" id="ARBA00022729"/>
    </source>
</evidence>
<keyword evidence="6" id="KW-1185">Reference proteome</keyword>
<feature type="domain" description="M23ase beta-sheet core" evidence="3">
    <location>
        <begin position="61"/>
        <end position="152"/>
    </location>
</feature>